<dbReference type="AlphaFoldDB" id="A0A016W7E8"/>
<gene>
    <name evidence="1" type="primary">Acey_s0985.g3287</name>
    <name evidence="1" type="ORF">Y032_0985g3287</name>
</gene>
<evidence type="ECO:0000313" key="1">
    <source>
        <dbReference type="EMBL" id="EYC35774.1"/>
    </source>
</evidence>
<feature type="non-terminal residue" evidence="1">
    <location>
        <position position="1"/>
    </location>
</feature>
<name>A0A016W7E8_9BILA</name>
<dbReference type="Proteomes" id="UP000024635">
    <property type="component" value="Unassembled WGS sequence"/>
</dbReference>
<evidence type="ECO:0000313" key="2">
    <source>
        <dbReference type="Proteomes" id="UP000024635"/>
    </source>
</evidence>
<dbReference type="EMBL" id="JARK01000585">
    <property type="protein sequence ID" value="EYC35774.1"/>
    <property type="molecule type" value="Genomic_DNA"/>
</dbReference>
<comment type="caution">
    <text evidence="1">The sequence shown here is derived from an EMBL/GenBank/DDBJ whole genome shotgun (WGS) entry which is preliminary data.</text>
</comment>
<accession>A0A016W7E8</accession>
<organism evidence="1 2">
    <name type="scientific">Ancylostoma ceylanicum</name>
    <dbReference type="NCBI Taxonomy" id="53326"/>
    <lineage>
        <taxon>Eukaryota</taxon>
        <taxon>Metazoa</taxon>
        <taxon>Ecdysozoa</taxon>
        <taxon>Nematoda</taxon>
        <taxon>Chromadorea</taxon>
        <taxon>Rhabditida</taxon>
        <taxon>Rhabditina</taxon>
        <taxon>Rhabditomorpha</taxon>
        <taxon>Strongyloidea</taxon>
        <taxon>Ancylostomatidae</taxon>
        <taxon>Ancylostomatinae</taxon>
        <taxon>Ancylostoma</taxon>
    </lineage>
</organism>
<sequence>FSDPYDWEMKSEIHTEP</sequence>
<proteinExistence type="predicted"/>
<protein>
    <submittedName>
        <fullName evidence="1">Uncharacterized protein</fullName>
    </submittedName>
</protein>
<keyword evidence="2" id="KW-1185">Reference proteome</keyword>
<reference evidence="2" key="1">
    <citation type="journal article" date="2015" name="Nat. Genet.">
        <title>The genome and transcriptome of the zoonotic hookworm Ancylostoma ceylanicum identify infection-specific gene families.</title>
        <authorList>
            <person name="Schwarz E.M."/>
            <person name="Hu Y."/>
            <person name="Antoshechkin I."/>
            <person name="Miller M.M."/>
            <person name="Sternberg P.W."/>
            <person name="Aroian R.V."/>
        </authorList>
    </citation>
    <scope>NUCLEOTIDE SEQUENCE</scope>
    <source>
        <strain evidence="2">HY135</strain>
    </source>
</reference>